<dbReference type="Proteomes" id="UP001153334">
    <property type="component" value="Unassembled WGS sequence"/>
</dbReference>
<name>A0ACC2I6G2_9PEZI</name>
<keyword evidence="2" id="KW-1185">Reference proteome</keyword>
<organism evidence="1 2">
    <name type="scientific">Nemania bipapillata</name>
    <dbReference type="NCBI Taxonomy" id="110536"/>
    <lineage>
        <taxon>Eukaryota</taxon>
        <taxon>Fungi</taxon>
        <taxon>Dikarya</taxon>
        <taxon>Ascomycota</taxon>
        <taxon>Pezizomycotina</taxon>
        <taxon>Sordariomycetes</taxon>
        <taxon>Xylariomycetidae</taxon>
        <taxon>Xylariales</taxon>
        <taxon>Xylariaceae</taxon>
        <taxon>Nemania</taxon>
    </lineage>
</organism>
<evidence type="ECO:0000313" key="1">
    <source>
        <dbReference type="EMBL" id="KAJ8110749.1"/>
    </source>
</evidence>
<dbReference type="EMBL" id="JAPESX010001885">
    <property type="protein sequence ID" value="KAJ8110749.1"/>
    <property type="molecule type" value="Genomic_DNA"/>
</dbReference>
<accession>A0ACC2I6G2</accession>
<sequence>MKGLSTSISAWLTLAYQTAATLDLISLYTSGNATIVEASATLVLPGVPNPLTGDTALWSALRLDRDFIQGVSESAPVGLGYCLNLGNNWCNIAYALTPDAENGRAAIAAPGARVRTHYKLNSVTNMWDQNIYINNQSVSNISTSQGQKGDIFYISVECAARPCAATPAHSWESISIILSAPNLHFKHFGSWKFGATGGNMTTADGGKTWTFSTLYVPVTTP</sequence>
<protein>
    <submittedName>
        <fullName evidence="1">Uncharacterized protein</fullName>
    </submittedName>
</protein>
<gene>
    <name evidence="1" type="ORF">ONZ43_g5795</name>
</gene>
<proteinExistence type="predicted"/>
<evidence type="ECO:0000313" key="2">
    <source>
        <dbReference type="Proteomes" id="UP001153334"/>
    </source>
</evidence>
<comment type="caution">
    <text evidence="1">The sequence shown here is derived from an EMBL/GenBank/DDBJ whole genome shotgun (WGS) entry which is preliminary data.</text>
</comment>
<reference evidence="1" key="1">
    <citation type="submission" date="2022-11" db="EMBL/GenBank/DDBJ databases">
        <title>Genome Sequence of Nemania bipapillata.</title>
        <authorList>
            <person name="Buettner E."/>
        </authorList>
    </citation>
    <scope>NUCLEOTIDE SEQUENCE</scope>
    <source>
        <strain evidence="1">CP14</strain>
    </source>
</reference>